<dbReference type="AlphaFoldDB" id="A0A7G8BFP3"/>
<evidence type="ECO:0000313" key="2">
    <source>
        <dbReference type="EMBL" id="QNI31363.1"/>
    </source>
</evidence>
<dbReference type="PANTHER" id="PTHR38599:SF1">
    <property type="entry name" value="CUPIN DOMAIN PROTEIN (AFU_ORTHOLOGUE AFUA_3G13620)"/>
    <property type="match status" value="1"/>
</dbReference>
<dbReference type="Pfam" id="PF07883">
    <property type="entry name" value="Cupin_2"/>
    <property type="match status" value="1"/>
</dbReference>
<dbReference type="InterPro" id="IPR014710">
    <property type="entry name" value="RmlC-like_jellyroll"/>
</dbReference>
<dbReference type="RefSeq" id="WP_186741942.1">
    <property type="nucleotide sequence ID" value="NZ_CP060394.1"/>
</dbReference>
<dbReference type="EMBL" id="CP060394">
    <property type="protein sequence ID" value="QNI31363.1"/>
    <property type="molecule type" value="Genomic_DNA"/>
</dbReference>
<gene>
    <name evidence="2" type="ORF">H7849_20110</name>
</gene>
<dbReference type="SUPFAM" id="SSF51182">
    <property type="entry name" value="RmlC-like cupins"/>
    <property type="match status" value="1"/>
</dbReference>
<accession>A0A7G8BFP3</accession>
<protein>
    <submittedName>
        <fullName evidence="2">Cupin domain-containing protein</fullName>
    </submittedName>
</protein>
<sequence length="114" mass="12369">MPMGQKTIQRKQLLTAVLGNRNVTSADVRGIRLKAGQQSGRHLHPCAVLGYIVSGTAVYQIEGEEAQTLPAGSAFYEPADVVIANFGNASDSEPMTFIAFYLLDGEQELIRMLD</sequence>
<name>A0A7G8BFP3_9BACT</name>
<evidence type="ECO:0000259" key="1">
    <source>
        <dbReference type="Pfam" id="PF07883"/>
    </source>
</evidence>
<dbReference type="InterPro" id="IPR011051">
    <property type="entry name" value="RmlC_Cupin_sf"/>
</dbReference>
<dbReference type="KEGG" id="adin:H7849_20110"/>
<organism evidence="2 3">
    <name type="scientific">Alloacidobacterium dinghuense</name>
    <dbReference type="NCBI Taxonomy" id="2763107"/>
    <lineage>
        <taxon>Bacteria</taxon>
        <taxon>Pseudomonadati</taxon>
        <taxon>Acidobacteriota</taxon>
        <taxon>Terriglobia</taxon>
        <taxon>Terriglobales</taxon>
        <taxon>Acidobacteriaceae</taxon>
        <taxon>Alloacidobacterium</taxon>
    </lineage>
</organism>
<evidence type="ECO:0000313" key="3">
    <source>
        <dbReference type="Proteomes" id="UP000515312"/>
    </source>
</evidence>
<dbReference type="Gene3D" id="2.60.120.10">
    <property type="entry name" value="Jelly Rolls"/>
    <property type="match status" value="1"/>
</dbReference>
<reference evidence="2 3" key="1">
    <citation type="submission" date="2020-08" db="EMBL/GenBank/DDBJ databases">
        <title>Edaphobacter telluris sp. nov. and Acidobacterium dinghuensis sp. nov., two acidobacteria isolated from forest soil.</title>
        <authorList>
            <person name="Fu J."/>
            <person name="Qiu L."/>
        </authorList>
    </citation>
    <scope>NUCLEOTIDE SEQUENCE [LARGE SCALE GENOMIC DNA]</scope>
    <source>
        <strain evidence="2">4Y35</strain>
    </source>
</reference>
<dbReference type="Proteomes" id="UP000515312">
    <property type="component" value="Chromosome"/>
</dbReference>
<feature type="domain" description="Cupin type-2" evidence="1">
    <location>
        <begin position="32"/>
        <end position="100"/>
    </location>
</feature>
<proteinExistence type="predicted"/>
<dbReference type="InterPro" id="IPR013096">
    <property type="entry name" value="Cupin_2"/>
</dbReference>
<keyword evidence="3" id="KW-1185">Reference proteome</keyword>
<dbReference type="PANTHER" id="PTHR38599">
    <property type="entry name" value="CUPIN DOMAIN PROTEIN (AFU_ORTHOLOGUE AFUA_3G13620)"/>
    <property type="match status" value="1"/>
</dbReference>